<feature type="non-terminal residue" evidence="2">
    <location>
        <position position="42"/>
    </location>
</feature>
<dbReference type="Pfam" id="PF10545">
    <property type="entry name" value="MADF_DNA_bdg"/>
    <property type="match status" value="1"/>
</dbReference>
<feature type="domain" description="MADF" evidence="1">
    <location>
        <begin position="3"/>
        <end position="42"/>
    </location>
</feature>
<reference evidence="2 3" key="1">
    <citation type="submission" date="2019-08" db="EMBL/GenBank/DDBJ databases">
        <title>Whole genome of Aphis craccivora.</title>
        <authorList>
            <person name="Voronova N.V."/>
            <person name="Shulinski R.S."/>
            <person name="Bandarenka Y.V."/>
            <person name="Zhorov D.G."/>
            <person name="Warner D."/>
        </authorList>
    </citation>
    <scope>NUCLEOTIDE SEQUENCE [LARGE SCALE GENOMIC DNA]</scope>
    <source>
        <strain evidence="2">180601</strain>
        <tissue evidence="2">Whole Body</tissue>
    </source>
</reference>
<dbReference type="PROSITE" id="PS51029">
    <property type="entry name" value="MADF"/>
    <property type="match status" value="1"/>
</dbReference>
<evidence type="ECO:0000259" key="1">
    <source>
        <dbReference type="PROSITE" id="PS51029"/>
    </source>
</evidence>
<keyword evidence="3" id="KW-1185">Reference proteome</keyword>
<sequence length="42" mass="5060">MELLISEVQKRPELWDKKKPKYKDRVVTDRQWDSVSKELGIS</sequence>
<evidence type="ECO:0000313" key="2">
    <source>
        <dbReference type="EMBL" id="KAF0762634.1"/>
    </source>
</evidence>
<dbReference type="Proteomes" id="UP000478052">
    <property type="component" value="Unassembled WGS sequence"/>
</dbReference>
<accession>A0A6G0YXK5</accession>
<dbReference type="AlphaFoldDB" id="A0A6G0YXK5"/>
<dbReference type="InterPro" id="IPR006578">
    <property type="entry name" value="MADF-dom"/>
</dbReference>
<gene>
    <name evidence="2" type="ORF">FWK35_00014739</name>
</gene>
<dbReference type="OrthoDB" id="6614169at2759"/>
<proteinExistence type="predicted"/>
<dbReference type="EMBL" id="VUJU01002085">
    <property type="protein sequence ID" value="KAF0762634.1"/>
    <property type="molecule type" value="Genomic_DNA"/>
</dbReference>
<name>A0A6G0YXK5_APHCR</name>
<comment type="caution">
    <text evidence="2">The sequence shown here is derived from an EMBL/GenBank/DDBJ whole genome shotgun (WGS) entry which is preliminary data.</text>
</comment>
<organism evidence="2 3">
    <name type="scientific">Aphis craccivora</name>
    <name type="common">Cowpea aphid</name>
    <dbReference type="NCBI Taxonomy" id="307492"/>
    <lineage>
        <taxon>Eukaryota</taxon>
        <taxon>Metazoa</taxon>
        <taxon>Ecdysozoa</taxon>
        <taxon>Arthropoda</taxon>
        <taxon>Hexapoda</taxon>
        <taxon>Insecta</taxon>
        <taxon>Pterygota</taxon>
        <taxon>Neoptera</taxon>
        <taxon>Paraneoptera</taxon>
        <taxon>Hemiptera</taxon>
        <taxon>Sternorrhyncha</taxon>
        <taxon>Aphidomorpha</taxon>
        <taxon>Aphidoidea</taxon>
        <taxon>Aphididae</taxon>
        <taxon>Aphidini</taxon>
        <taxon>Aphis</taxon>
        <taxon>Aphis</taxon>
    </lineage>
</organism>
<evidence type="ECO:0000313" key="3">
    <source>
        <dbReference type="Proteomes" id="UP000478052"/>
    </source>
</evidence>
<protein>
    <submittedName>
        <fullName evidence="2">MADF domain-containing protein</fullName>
    </submittedName>
</protein>